<dbReference type="InterPro" id="IPR001892">
    <property type="entry name" value="Ribosomal_uS13"/>
</dbReference>
<evidence type="ECO:0000313" key="6">
    <source>
        <dbReference type="EMBL" id="KAH9842753.1"/>
    </source>
</evidence>
<dbReference type="PROSITE" id="PS50159">
    <property type="entry name" value="RIBOSOMAL_S13_2"/>
    <property type="match status" value="1"/>
</dbReference>
<comment type="caution">
    <text evidence="6">The sequence shown here is derived from an EMBL/GenBank/DDBJ whole genome shotgun (WGS) entry which is preliminary data.</text>
</comment>
<dbReference type="GeneID" id="72000806"/>
<reference evidence="6 7" key="1">
    <citation type="journal article" date="2021" name="Environ. Microbiol.">
        <title>Gene family expansions and transcriptome signatures uncover fungal adaptations to wood decay.</title>
        <authorList>
            <person name="Hage H."/>
            <person name="Miyauchi S."/>
            <person name="Viragh M."/>
            <person name="Drula E."/>
            <person name="Min B."/>
            <person name="Chaduli D."/>
            <person name="Navarro D."/>
            <person name="Favel A."/>
            <person name="Norest M."/>
            <person name="Lesage-Meessen L."/>
            <person name="Balint B."/>
            <person name="Merenyi Z."/>
            <person name="de Eugenio L."/>
            <person name="Morin E."/>
            <person name="Martinez A.T."/>
            <person name="Baldrian P."/>
            <person name="Stursova M."/>
            <person name="Martinez M.J."/>
            <person name="Novotny C."/>
            <person name="Magnuson J.K."/>
            <person name="Spatafora J.W."/>
            <person name="Maurice S."/>
            <person name="Pangilinan J."/>
            <person name="Andreopoulos W."/>
            <person name="LaButti K."/>
            <person name="Hundley H."/>
            <person name="Na H."/>
            <person name="Kuo A."/>
            <person name="Barry K."/>
            <person name="Lipzen A."/>
            <person name="Henrissat B."/>
            <person name="Riley R."/>
            <person name="Ahrendt S."/>
            <person name="Nagy L.G."/>
            <person name="Grigoriev I.V."/>
            <person name="Martin F."/>
            <person name="Rosso M.N."/>
        </authorList>
    </citation>
    <scope>NUCLEOTIDE SEQUENCE [LARGE SCALE GENOMIC DNA]</scope>
    <source>
        <strain evidence="6 7">CIRM-BRFM 1785</strain>
    </source>
</reference>
<protein>
    <submittedName>
        <fullName evidence="6">Mitochondrial 30S ribosomal protein S13</fullName>
    </submittedName>
</protein>
<dbReference type="InterPro" id="IPR027437">
    <property type="entry name" value="Rbsml_uS13_C"/>
</dbReference>
<dbReference type="InterPro" id="IPR010979">
    <property type="entry name" value="Ribosomal_uS13-like_H2TH"/>
</dbReference>
<keyword evidence="7" id="KW-1185">Reference proteome</keyword>
<comment type="similarity">
    <text evidence="1 4">Belongs to the universal ribosomal protein uS13 family.</text>
</comment>
<dbReference type="PANTHER" id="PTHR10871">
    <property type="entry name" value="30S RIBOSOMAL PROTEIN S13/40S RIBOSOMAL PROTEIN S18"/>
    <property type="match status" value="1"/>
</dbReference>
<evidence type="ECO:0000256" key="5">
    <source>
        <dbReference type="SAM" id="MobiDB-lite"/>
    </source>
</evidence>
<dbReference type="Gene3D" id="1.10.8.50">
    <property type="match status" value="1"/>
</dbReference>
<dbReference type="Proteomes" id="UP000814176">
    <property type="component" value="Unassembled WGS sequence"/>
</dbReference>
<dbReference type="PANTHER" id="PTHR10871:SF1">
    <property type="entry name" value="SMALL RIBOSOMAL SUBUNIT PROTEIN US13M"/>
    <property type="match status" value="1"/>
</dbReference>
<feature type="region of interest" description="Disordered" evidence="5">
    <location>
        <begin position="87"/>
        <end position="110"/>
    </location>
</feature>
<dbReference type="RefSeq" id="XP_047783800.1">
    <property type="nucleotide sequence ID" value="XM_047920074.1"/>
</dbReference>
<dbReference type="EMBL" id="JADCUA010000002">
    <property type="protein sequence ID" value="KAH9842753.1"/>
    <property type="molecule type" value="Genomic_DNA"/>
</dbReference>
<dbReference type="Gene3D" id="4.10.910.10">
    <property type="entry name" value="30s ribosomal protein s13, domain 2"/>
    <property type="match status" value="1"/>
</dbReference>
<dbReference type="Pfam" id="PF00416">
    <property type="entry name" value="Ribosomal_S13"/>
    <property type="match status" value="2"/>
</dbReference>
<evidence type="ECO:0000313" key="7">
    <source>
        <dbReference type="Proteomes" id="UP000814176"/>
    </source>
</evidence>
<gene>
    <name evidence="6" type="ORF">C8Q71DRAFT_699560</name>
</gene>
<organism evidence="6 7">
    <name type="scientific">Rhodofomes roseus</name>
    <dbReference type="NCBI Taxonomy" id="34475"/>
    <lineage>
        <taxon>Eukaryota</taxon>
        <taxon>Fungi</taxon>
        <taxon>Dikarya</taxon>
        <taxon>Basidiomycota</taxon>
        <taxon>Agaricomycotina</taxon>
        <taxon>Agaricomycetes</taxon>
        <taxon>Polyporales</taxon>
        <taxon>Rhodofomes</taxon>
    </lineage>
</organism>
<accession>A0ABQ8KWL1</accession>
<dbReference type="PIRSF" id="PIRSF002134">
    <property type="entry name" value="Ribosomal_S13"/>
    <property type="match status" value="1"/>
</dbReference>
<keyword evidence="3 4" id="KW-0687">Ribonucleoprotein</keyword>
<name>A0ABQ8KWL1_9APHY</name>
<proteinExistence type="inferred from homology"/>
<evidence type="ECO:0000256" key="2">
    <source>
        <dbReference type="ARBA" id="ARBA00022980"/>
    </source>
</evidence>
<evidence type="ECO:0000256" key="1">
    <source>
        <dbReference type="ARBA" id="ARBA00008080"/>
    </source>
</evidence>
<evidence type="ECO:0000256" key="4">
    <source>
        <dbReference type="RuleBase" id="RU003830"/>
    </source>
</evidence>
<sequence length="171" mass="19002">MVHILGTLLPEKQLVKFALTHFYGVGHLTAARLCARTQIHDRCKIRELTPSQITSLTGFLSSPSTASTLPHFPLATPDYVPPRLSEPIPAAPRRPTTVDASNPEKELPGDKLRGLRIGAELRRDIRDNIAHLRNIGSYVGLRHALGFPVRGQRSRPNAHTARKLNRVVRYA</sequence>
<dbReference type="GO" id="GO:0005840">
    <property type="term" value="C:ribosome"/>
    <property type="evidence" value="ECO:0007669"/>
    <property type="project" value="UniProtKB-KW"/>
</dbReference>
<evidence type="ECO:0000256" key="3">
    <source>
        <dbReference type="ARBA" id="ARBA00023274"/>
    </source>
</evidence>
<keyword evidence="2 4" id="KW-0689">Ribosomal protein</keyword>
<dbReference type="SUPFAM" id="SSF46946">
    <property type="entry name" value="S13-like H2TH domain"/>
    <property type="match status" value="1"/>
</dbReference>